<gene>
    <name evidence="1" type="ORF">Q0812_07920</name>
</gene>
<protein>
    <submittedName>
        <fullName evidence="1">Histidine phosphatase family protein</fullName>
    </submittedName>
</protein>
<dbReference type="Pfam" id="PF00300">
    <property type="entry name" value="His_Phos_1"/>
    <property type="match status" value="1"/>
</dbReference>
<dbReference type="EMBL" id="JAUKTR010000003">
    <property type="protein sequence ID" value="MDO1559353.1"/>
    <property type="molecule type" value="Genomic_DNA"/>
</dbReference>
<dbReference type="Gene3D" id="3.40.50.1240">
    <property type="entry name" value="Phosphoglycerate mutase-like"/>
    <property type="match status" value="1"/>
</dbReference>
<accession>A0ABT8SNF6</accession>
<dbReference type="CDD" id="cd07067">
    <property type="entry name" value="HP_PGM_like"/>
    <property type="match status" value="1"/>
</dbReference>
<dbReference type="SUPFAM" id="SSF53254">
    <property type="entry name" value="Phosphoglycerate mutase-like"/>
    <property type="match status" value="1"/>
</dbReference>
<evidence type="ECO:0000313" key="2">
    <source>
        <dbReference type="Proteomes" id="UP001169063"/>
    </source>
</evidence>
<dbReference type="PANTHER" id="PTHR47623">
    <property type="entry name" value="OS09G0287300 PROTEIN"/>
    <property type="match status" value="1"/>
</dbReference>
<proteinExistence type="predicted"/>
<evidence type="ECO:0000313" key="1">
    <source>
        <dbReference type="EMBL" id="MDO1559353.1"/>
    </source>
</evidence>
<comment type="caution">
    <text evidence="1">The sequence shown here is derived from an EMBL/GenBank/DDBJ whole genome shotgun (WGS) entry which is preliminary data.</text>
</comment>
<name>A0ABT8SNF6_9CAUL</name>
<dbReference type="InterPro" id="IPR029033">
    <property type="entry name" value="His_PPase_superfam"/>
</dbReference>
<dbReference type="RefSeq" id="WP_302109787.1">
    <property type="nucleotide sequence ID" value="NZ_JAUKTR010000003.1"/>
</dbReference>
<organism evidence="1 2">
    <name type="scientific">Peiella sedimenti</name>
    <dbReference type="NCBI Taxonomy" id="3061083"/>
    <lineage>
        <taxon>Bacteria</taxon>
        <taxon>Pseudomonadati</taxon>
        <taxon>Pseudomonadota</taxon>
        <taxon>Alphaproteobacteria</taxon>
        <taxon>Caulobacterales</taxon>
        <taxon>Caulobacteraceae</taxon>
        <taxon>Peiella</taxon>
    </lineage>
</organism>
<dbReference type="Proteomes" id="UP001169063">
    <property type="component" value="Unassembled WGS sequence"/>
</dbReference>
<keyword evidence="2" id="KW-1185">Reference proteome</keyword>
<dbReference type="InterPro" id="IPR013078">
    <property type="entry name" value="His_Pase_superF_clade-1"/>
</dbReference>
<reference evidence="1" key="1">
    <citation type="submission" date="2023-07" db="EMBL/GenBank/DDBJ databases">
        <title>Brevundimonas soil sp. nov., isolated from the soil of chemical plant.</title>
        <authorList>
            <person name="Wu N."/>
        </authorList>
    </citation>
    <scope>NUCLEOTIDE SEQUENCE</scope>
    <source>
        <strain evidence="1">XZ-24</strain>
    </source>
</reference>
<dbReference type="PANTHER" id="PTHR47623:SF1">
    <property type="entry name" value="OS09G0287300 PROTEIN"/>
    <property type="match status" value="1"/>
</dbReference>
<sequence length="158" mass="16713">MRHAEAEMSAASGDDYDRALTDAGRSDAALVGSFLEMTGLCFDAVLASASVRTRQTVEALGALSATPAYSRRLYNASADRLREEIAAHPDAATLLIVAHNPGVHQLAVELVTEGEALPSSLDRLAGGFPPGTAAVFEVDERGRARLERVIRPDVLAVQ</sequence>